<evidence type="ECO:0000259" key="1">
    <source>
        <dbReference type="Pfam" id="PF00534"/>
    </source>
</evidence>
<protein>
    <submittedName>
        <fullName evidence="2">Glycosyltransferase family 4 protein</fullName>
    </submittedName>
</protein>
<dbReference type="RefSeq" id="WP_200464911.1">
    <property type="nucleotide sequence ID" value="NZ_JAENRR010000020.1"/>
</dbReference>
<sequence>MIKNRRIALLTPSYKAKSETWIWRQINYLKPNISFIGVQETTPFKEESNIPVINLLEIPGVKQRVINKLKKVEYNHQYLLNYNLNKVEKLYKINTYYIHYLTQAYKLKERLLNTNKDIFIHCHGYDVSWKMKSLTYPFDKIYNESYINFAKEIQKNATYIANSDFTKSNLLKIGIKKENIKVLKFGVEIPKNIPVKKNTSPFKILFLGRLVDCKGPHLTIQAFNKACDMGMNAELILAGDGPMMSTCRLLINQSPYADKIKLLGAVTYSEGQKLREKCHIFTTHNMTGELTGQVEAYGVSFVEALINKLPVVTGRSGGIPEIVKHKQVGYLFASGNVDEHAKYLYNLSNDRVLYSRISEEATIYAQKNFAINKEQNNLFNIL</sequence>
<comment type="caution">
    <text evidence="2">The sequence shown here is derived from an EMBL/GenBank/DDBJ whole genome shotgun (WGS) entry which is preliminary data.</text>
</comment>
<dbReference type="PANTHER" id="PTHR45947:SF14">
    <property type="entry name" value="SLL1723 PROTEIN"/>
    <property type="match status" value="1"/>
</dbReference>
<gene>
    <name evidence="2" type="ORF">JIV24_10090</name>
</gene>
<dbReference type="Pfam" id="PF00534">
    <property type="entry name" value="Glycos_transf_1"/>
    <property type="match status" value="1"/>
</dbReference>
<dbReference type="PANTHER" id="PTHR45947">
    <property type="entry name" value="SULFOQUINOVOSYL TRANSFERASE SQD2"/>
    <property type="match status" value="1"/>
</dbReference>
<organism evidence="2 3">
    <name type="scientific">Carboxylicivirga marina</name>
    <dbReference type="NCBI Taxonomy" id="2800988"/>
    <lineage>
        <taxon>Bacteria</taxon>
        <taxon>Pseudomonadati</taxon>
        <taxon>Bacteroidota</taxon>
        <taxon>Bacteroidia</taxon>
        <taxon>Marinilabiliales</taxon>
        <taxon>Marinilabiliaceae</taxon>
        <taxon>Carboxylicivirga</taxon>
    </lineage>
</organism>
<dbReference type="InterPro" id="IPR001296">
    <property type="entry name" value="Glyco_trans_1"/>
</dbReference>
<keyword evidence="3" id="KW-1185">Reference proteome</keyword>
<dbReference type="SUPFAM" id="SSF53756">
    <property type="entry name" value="UDP-Glycosyltransferase/glycogen phosphorylase"/>
    <property type="match status" value="1"/>
</dbReference>
<reference evidence="2 3" key="1">
    <citation type="submission" date="2021-01" db="EMBL/GenBank/DDBJ databases">
        <title>Carboxyliciviraga sp.nov., isolated from coastal sediments.</title>
        <authorList>
            <person name="Lu D."/>
            <person name="Zhang T."/>
        </authorList>
    </citation>
    <scope>NUCLEOTIDE SEQUENCE [LARGE SCALE GENOMIC DNA]</scope>
    <source>
        <strain evidence="2 3">N1Y132</strain>
    </source>
</reference>
<proteinExistence type="predicted"/>
<evidence type="ECO:0000313" key="3">
    <source>
        <dbReference type="Proteomes" id="UP000605676"/>
    </source>
</evidence>
<dbReference type="EMBL" id="JAENRR010000020">
    <property type="protein sequence ID" value="MBK3517681.1"/>
    <property type="molecule type" value="Genomic_DNA"/>
</dbReference>
<accession>A0ABS1HJD0</accession>
<feature type="domain" description="Glycosyl transferase family 1" evidence="1">
    <location>
        <begin position="196"/>
        <end position="361"/>
    </location>
</feature>
<dbReference type="CDD" id="cd03801">
    <property type="entry name" value="GT4_PimA-like"/>
    <property type="match status" value="1"/>
</dbReference>
<evidence type="ECO:0000313" key="2">
    <source>
        <dbReference type="EMBL" id="MBK3517681.1"/>
    </source>
</evidence>
<name>A0ABS1HJD0_9BACT</name>
<dbReference type="Gene3D" id="3.40.50.2000">
    <property type="entry name" value="Glycogen Phosphorylase B"/>
    <property type="match status" value="2"/>
</dbReference>
<dbReference type="Proteomes" id="UP000605676">
    <property type="component" value="Unassembled WGS sequence"/>
</dbReference>
<dbReference type="InterPro" id="IPR050194">
    <property type="entry name" value="Glycosyltransferase_grp1"/>
</dbReference>